<dbReference type="Gene3D" id="3.10.580.10">
    <property type="entry name" value="CBS-domain"/>
    <property type="match status" value="1"/>
</dbReference>
<dbReference type="EMBL" id="DSZZ01000110">
    <property type="protein sequence ID" value="HGU52361.1"/>
    <property type="molecule type" value="Genomic_DNA"/>
</dbReference>
<evidence type="ECO:0000259" key="2">
    <source>
        <dbReference type="PROSITE" id="PS51371"/>
    </source>
</evidence>
<keyword evidence="1" id="KW-0129">CBS domain</keyword>
<dbReference type="Gene3D" id="3.90.550.10">
    <property type="entry name" value="Spore Coat Polysaccharide Biosynthesis Protein SpsA, Chain A"/>
    <property type="match status" value="1"/>
</dbReference>
<dbReference type="PANTHER" id="PTHR22572">
    <property type="entry name" value="SUGAR-1-PHOSPHATE GUANYL TRANSFERASE"/>
    <property type="match status" value="1"/>
</dbReference>
<dbReference type="SUPFAM" id="SSF53448">
    <property type="entry name" value="Nucleotide-diphospho-sugar transferases"/>
    <property type="match status" value="1"/>
</dbReference>
<organism evidence="3">
    <name type="scientific">Fervidobacterium pennivorans</name>
    <dbReference type="NCBI Taxonomy" id="93466"/>
    <lineage>
        <taxon>Bacteria</taxon>
        <taxon>Thermotogati</taxon>
        <taxon>Thermotogota</taxon>
        <taxon>Thermotogae</taxon>
        <taxon>Thermotogales</taxon>
        <taxon>Fervidobacteriaceae</taxon>
        <taxon>Fervidobacterium</taxon>
    </lineage>
</organism>
<dbReference type="Pfam" id="PF00483">
    <property type="entry name" value="NTP_transferase"/>
    <property type="match status" value="1"/>
</dbReference>
<accession>A0A7V4KBX2</accession>
<dbReference type="InterPro" id="IPR005835">
    <property type="entry name" value="NTP_transferase_dom"/>
</dbReference>
<dbReference type="PROSITE" id="PS51371">
    <property type="entry name" value="CBS"/>
    <property type="match status" value="1"/>
</dbReference>
<dbReference type="AlphaFoldDB" id="A0A7V4KBX2"/>
<evidence type="ECO:0000256" key="1">
    <source>
        <dbReference type="PROSITE-ProRule" id="PRU00703"/>
    </source>
</evidence>
<dbReference type="InterPro" id="IPR046342">
    <property type="entry name" value="CBS_dom_sf"/>
</dbReference>
<gene>
    <name evidence="3" type="ORF">ENT78_02370</name>
</gene>
<evidence type="ECO:0000313" key="3">
    <source>
        <dbReference type="EMBL" id="HGU52361.1"/>
    </source>
</evidence>
<dbReference type="Pfam" id="PF00571">
    <property type="entry name" value="CBS"/>
    <property type="match status" value="1"/>
</dbReference>
<protein>
    <submittedName>
        <fullName evidence="3">CBS domain-containing protein</fullName>
    </submittedName>
</protein>
<comment type="caution">
    <text evidence="3">The sequence shown here is derived from an EMBL/GenBank/DDBJ whole genome shotgun (WGS) entry which is preliminary data.</text>
</comment>
<name>A0A7V4KBX2_FERPE</name>
<dbReference type="InterPro" id="IPR029044">
    <property type="entry name" value="Nucleotide-diphossugar_trans"/>
</dbReference>
<feature type="domain" description="CBS" evidence="2">
    <location>
        <begin position="1"/>
        <end position="57"/>
    </location>
</feature>
<sequence length="352" mass="40731">MGKDLSIQPDCTIVEALKKLDQTAEKVLFVVDETGKLLGSLSDGDIRRYILSKGKIEGFVSECYNKFPIYIQEREYSDELIRKIMLERRIQVIPIVNNDGVVQGYKTWFEVFGSESLKNKQELNIPVVIMAGGKGKRLEPLTKIIPKPLIPVGEKTMIEQVIESFRHYGVKKFFVTVNYKGELIESYFKSISKDYEIEFIRENDFLGTAGSLYYLKQKINTDFIVSNCDIVLHVDYFEVYNYHVENKSLVTSITSIKHVEIPYGVVEIEEGGSIKHIIEKPEYTFQINTGVYVLSSEVFKYINEEVYLDMPVLLARLLENGEKVLAFPINERDYMDFGQWEEYKRNLRILGE</sequence>
<dbReference type="SUPFAM" id="SSF54631">
    <property type="entry name" value="CBS-domain pair"/>
    <property type="match status" value="1"/>
</dbReference>
<reference evidence="3" key="1">
    <citation type="journal article" date="2020" name="mSystems">
        <title>Genome- and Community-Level Interaction Insights into Carbon Utilization and Element Cycling Functions of Hydrothermarchaeota in Hydrothermal Sediment.</title>
        <authorList>
            <person name="Zhou Z."/>
            <person name="Liu Y."/>
            <person name="Xu W."/>
            <person name="Pan J."/>
            <person name="Luo Z.H."/>
            <person name="Li M."/>
        </authorList>
    </citation>
    <scope>NUCLEOTIDE SEQUENCE [LARGE SCALE GENOMIC DNA]</scope>
    <source>
        <strain evidence="3">SpSt-61</strain>
    </source>
</reference>
<dbReference type="InterPro" id="IPR000644">
    <property type="entry name" value="CBS_dom"/>
</dbReference>
<proteinExistence type="predicted"/>
<dbReference type="InterPro" id="IPR050486">
    <property type="entry name" value="Mannose-1P_guanyltransferase"/>
</dbReference>